<proteinExistence type="predicted"/>
<feature type="chain" id="PRO_5012405907" description="Mid2 domain-containing protein" evidence="3">
    <location>
        <begin position="24"/>
        <end position="442"/>
    </location>
</feature>
<feature type="region of interest" description="Disordered" evidence="1">
    <location>
        <begin position="342"/>
        <end position="374"/>
    </location>
</feature>
<organism evidence="4 5">
    <name type="scientific">[Emmonsia] crescens</name>
    <dbReference type="NCBI Taxonomy" id="73230"/>
    <lineage>
        <taxon>Eukaryota</taxon>
        <taxon>Fungi</taxon>
        <taxon>Dikarya</taxon>
        <taxon>Ascomycota</taxon>
        <taxon>Pezizomycotina</taxon>
        <taxon>Eurotiomycetes</taxon>
        <taxon>Eurotiomycetidae</taxon>
        <taxon>Onygenales</taxon>
        <taxon>Ajellomycetaceae</taxon>
        <taxon>Emergomyces</taxon>
    </lineage>
</organism>
<name>A0A2B7Z5U2_9EURO</name>
<evidence type="ECO:0000313" key="5">
    <source>
        <dbReference type="Proteomes" id="UP000226031"/>
    </source>
</evidence>
<dbReference type="AlphaFoldDB" id="A0A2B7Z5U2"/>
<keyword evidence="2" id="KW-0812">Transmembrane</keyword>
<dbReference type="EMBL" id="PDND01000363">
    <property type="protein sequence ID" value="PGH28609.1"/>
    <property type="molecule type" value="Genomic_DNA"/>
</dbReference>
<dbReference type="CDD" id="cd12087">
    <property type="entry name" value="TM_EGFR-like"/>
    <property type="match status" value="1"/>
</dbReference>
<reference evidence="4 5" key="1">
    <citation type="submission" date="2017-10" db="EMBL/GenBank/DDBJ databases">
        <title>Comparative genomics in systemic dimorphic fungi from Ajellomycetaceae.</title>
        <authorList>
            <person name="Munoz J.F."/>
            <person name="Mcewen J.G."/>
            <person name="Clay O.K."/>
            <person name="Cuomo C.A."/>
        </authorList>
    </citation>
    <scope>NUCLEOTIDE SEQUENCE [LARGE SCALE GENOMIC DNA]</scope>
    <source>
        <strain evidence="4 5">UAMH4076</strain>
    </source>
</reference>
<dbReference type="STRING" id="73230.A0A2B7Z5U2"/>
<dbReference type="VEuPathDB" id="FungiDB:EMCG_01582"/>
<gene>
    <name evidence="4" type="ORF">GX50_08647</name>
</gene>
<comment type="caution">
    <text evidence="4">The sequence shown here is derived from an EMBL/GenBank/DDBJ whole genome shotgun (WGS) entry which is preliminary data.</text>
</comment>
<feature type="compositionally biased region" description="Polar residues" evidence="1">
    <location>
        <begin position="210"/>
        <end position="224"/>
    </location>
</feature>
<feature type="transmembrane region" description="Helical" evidence="2">
    <location>
        <begin position="238"/>
        <end position="262"/>
    </location>
</feature>
<evidence type="ECO:0008006" key="6">
    <source>
        <dbReference type="Google" id="ProtNLM"/>
    </source>
</evidence>
<keyword evidence="2" id="KW-0472">Membrane</keyword>
<evidence type="ECO:0000256" key="1">
    <source>
        <dbReference type="SAM" id="MobiDB-lite"/>
    </source>
</evidence>
<accession>A0A2B7Z5U2</accession>
<feature type="region of interest" description="Disordered" evidence="1">
    <location>
        <begin position="420"/>
        <end position="442"/>
    </location>
</feature>
<protein>
    <recommendedName>
        <fullName evidence="6">Mid2 domain-containing protein</fullName>
    </recommendedName>
</protein>
<evidence type="ECO:0000256" key="3">
    <source>
        <dbReference type="SAM" id="SignalP"/>
    </source>
</evidence>
<evidence type="ECO:0000256" key="2">
    <source>
        <dbReference type="SAM" id="Phobius"/>
    </source>
</evidence>
<feature type="signal peptide" evidence="3">
    <location>
        <begin position="1"/>
        <end position="23"/>
    </location>
</feature>
<dbReference type="Proteomes" id="UP000226031">
    <property type="component" value="Unassembled WGS sequence"/>
</dbReference>
<keyword evidence="5" id="KW-1185">Reference proteome</keyword>
<feature type="region of interest" description="Disordered" evidence="1">
    <location>
        <begin position="153"/>
        <end position="233"/>
    </location>
</feature>
<keyword evidence="3" id="KW-0732">Signal</keyword>
<keyword evidence="2" id="KW-1133">Transmembrane helix</keyword>
<evidence type="ECO:0000313" key="4">
    <source>
        <dbReference type="EMBL" id="PGH28609.1"/>
    </source>
</evidence>
<feature type="compositionally biased region" description="Polar residues" evidence="1">
    <location>
        <begin position="170"/>
        <end position="192"/>
    </location>
</feature>
<sequence length="442" mass="47457">MSLLRHPVLLLATFLSLLALAFAIPLTLPGAFEVLQRDSGSCSAEGFSPCEDPEAPPNFCCPPKTTCITLTVAAAMICCPVGQNCFNMSLSSCEPRDYDPELSPNSLAKTRRPEIPLQRCGDFGCCAPGTKCLSVSDGDLYCQVLYPNLAVPPFPEGKNRTPPELPWTKGAQSQSESPPRTQTTPNSPSITTDPPDIIRISDLPTLGPKPTSTSTAIANINHTDPSSSPPKESKFPPLAIAVGLVAGVVAGIILALIVIYFYKRRQKNRFVPSPMAKFSHFREKSYDKGVVSISDPIPSAAQDSVRTDFLRRQAGLVKEDDNNSKSKFHRTSARVKSFFGPRPTAEDIATMPTSTTTSNQEAGTGTGAGREPSTESIKVFSPAHLRPGQAGGLYPGAENGRPQTTFSEMMERVGFQSKTGSPYFSVTATPPLPQLRTPQGRI</sequence>
<feature type="compositionally biased region" description="Polar residues" evidence="1">
    <location>
        <begin position="351"/>
        <end position="363"/>
    </location>
</feature>